<evidence type="ECO:0000256" key="1">
    <source>
        <dbReference type="SAM" id="Phobius"/>
    </source>
</evidence>
<proteinExistence type="predicted"/>
<dbReference type="AlphaFoldDB" id="A0A9Q0K0G9"/>
<organism evidence="2 3">
    <name type="scientific">Protea cynaroides</name>
    <dbReference type="NCBI Taxonomy" id="273540"/>
    <lineage>
        <taxon>Eukaryota</taxon>
        <taxon>Viridiplantae</taxon>
        <taxon>Streptophyta</taxon>
        <taxon>Embryophyta</taxon>
        <taxon>Tracheophyta</taxon>
        <taxon>Spermatophyta</taxon>
        <taxon>Magnoliopsida</taxon>
        <taxon>Proteales</taxon>
        <taxon>Proteaceae</taxon>
        <taxon>Protea</taxon>
    </lineage>
</organism>
<dbReference type="EMBL" id="JAMYWD010000010">
    <property type="protein sequence ID" value="KAJ4959314.1"/>
    <property type="molecule type" value="Genomic_DNA"/>
</dbReference>
<feature type="transmembrane region" description="Helical" evidence="1">
    <location>
        <begin position="84"/>
        <end position="105"/>
    </location>
</feature>
<comment type="caution">
    <text evidence="2">The sequence shown here is derived from an EMBL/GenBank/DDBJ whole genome shotgun (WGS) entry which is preliminary data.</text>
</comment>
<keyword evidence="1" id="KW-1133">Transmembrane helix</keyword>
<gene>
    <name evidence="2" type="ORF">NE237_026425</name>
</gene>
<evidence type="ECO:0000313" key="2">
    <source>
        <dbReference type="EMBL" id="KAJ4959314.1"/>
    </source>
</evidence>
<protein>
    <submittedName>
        <fullName evidence="2">Uncharacterized protein</fullName>
    </submittedName>
</protein>
<dbReference type="Proteomes" id="UP001141806">
    <property type="component" value="Unassembled WGS sequence"/>
</dbReference>
<keyword evidence="3" id="KW-1185">Reference proteome</keyword>
<keyword evidence="1" id="KW-0812">Transmembrane</keyword>
<evidence type="ECO:0000313" key="3">
    <source>
        <dbReference type="Proteomes" id="UP001141806"/>
    </source>
</evidence>
<accession>A0A9Q0K0G9</accession>
<sequence length="107" mass="12026">MLLTDHHLTFSFMRCHSQLFNPLHNSGLHFCCLSLSIQSHSLIHLSHQIPRSHSRPDIIKGPEEAQGVVQKEEKKESCLSASSLYLPLLFLLLCPTLSSSFAFVAQL</sequence>
<keyword evidence="1" id="KW-0472">Membrane</keyword>
<reference evidence="2" key="1">
    <citation type="journal article" date="2023" name="Plant J.">
        <title>The genome of the king protea, Protea cynaroides.</title>
        <authorList>
            <person name="Chang J."/>
            <person name="Duong T.A."/>
            <person name="Schoeman C."/>
            <person name="Ma X."/>
            <person name="Roodt D."/>
            <person name="Barker N."/>
            <person name="Li Z."/>
            <person name="Van de Peer Y."/>
            <person name="Mizrachi E."/>
        </authorList>
    </citation>
    <scope>NUCLEOTIDE SEQUENCE</scope>
    <source>
        <tissue evidence="2">Young leaves</tissue>
    </source>
</reference>
<name>A0A9Q0K0G9_9MAGN</name>